<accession>A0ACC0WZA4</accession>
<comment type="caution">
    <text evidence="1">The sequence shown here is derived from an EMBL/GenBank/DDBJ whole genome shotgun (WGS) entry which is preliminary data.</text>
</comment>
<reference evidence="2" key="1">
    <citation type="journal article" date="2023" name="G3 (Bethesda)">
        <title>Genome assembly and association tests identify interacting loci associated with vigor, precocity, and sex in interspecific pistachio rootstocks.</title>
        <authorList>
            <person name="Palmer W."/>
            <person name="Jacygrad E."/>
            <person name="Sagayaradj S."/>
            <person name="Cavanaugh K."/>
            <person name="Han R."/>
            <person name="Bertier L."/>
            <person name="Beede B."/>
            <person name="Kafkas S."/>
            <person name="Golino D."/>
            <person name="Preece J."/>
            <person name="Michelmore R."/>
        </authorList>
    </citation>
    <scope>NUCLEOTIDE SEQUENCE [LARGE SCALE GENOMIC DNA]</scope>
</reference>
<proteinExistence type="predicted"/>
<keyword evidence="2" id="KW-1185">Reference proteome</keyword>
<protein>
    <submittedName>
        <fullName evidence="1">Uncharacterized protein</fullName>
    </submittedName>
</protein>
<gene>
    <name evidence="1" type="ORF">Pint_30240</name>
</gene>
<name>A0ACC0WZA4_9ROSI</name>
<organism evidence="1 2">
    <name type="scientific">Pistacia integerrima</name>
    <dbReference type="NCBI Taxonomy" id="434235"/>
    <lineage>
        <taxon>Eukaryota</taxon>
        <taxon>Viridiplantae</taxon>
        <taxon>Streptophyta</taxon>
        <taxon>Embryophyta</taxon>
        <taxon>Tracheophyta</taxon>
        <taxon>Spermatophyta</taxon>
        <taxon>Magnoliopsida</taxon>
        <taxon>eudicotyledons</taxon>
        <taxon>Gunneridae</taxon>
        <taxon>Pentapetalae</taxon>
        <taxon>rosids</taxon>
        <taxon>malvids</taxon>
        <taxon>Sapindales</taxon>
        <taxon>Anacardiaceae</taxon>
        <taxon>Pistacia</taxon>
    </lineage>
</organism>
<evidence type="ECO:0000313" key="2">
    <source>
        <dbReference type="Proteomes" id="UP001163603"/>
    </source>
</evidence>
<sequence>MKPREVEICLEDLAECCLNELRDRNLIEVASVRLDGSPKTCFVPSTVYDTICLIATRMGCFHIHSQSDSTSKSPNFNIQRLVEYVDIKKHSSSDTEVQHLRSYISFNSGTRGKPSDAVGKFLNKIVTRGFGSLTVLDLEGVYKPVLPETQRRKLPLLSYVRWFETNFPKLNSRVSR</sequence>
<dbReference type="EMBL" id="CM047750">
    <property type="protein sequence ID" value="KAJ0007025.1"/>
    <property type="molecule type" value="Genomic_DNA"/>
</dbReference>
<evidence type="ECO:0000313" key="1">
    <source>
        <dbReference type="EMBL" id="KAJ0007025.1"/>
    </source>
</evidence>
<dbReference type="Proteomes" id="UP001163603">
    <property type="component" value="Chromosome 15"/>
</dbReference>